<dbReference type="GO" id="GO:0017054">
    <property type="term" value="C:negative cofactor 2 complex"/>
    <property type="evidence" value="ECO:0007669"/>
    <property type="project" value="TreeGrafter"/>
</dbReference>
<dbReference type="PANTHER" id="PTHR10252">
    <property type="entry name" value="HISTONE-LIKE TRANSCRIPTION FACTOR CCAAT-RELATED"/>
    <property type="match status" value="1"/>
</dbReference>
<dbReference type="Pfam" id="PF00808">
    <property type="entry name" value="CBFD_NFYB_HMF"/>
    <property type="match status" value="1"/>
</dbReference>
<organism evidence="5 6">
    <name type="scientific">Fasciola hepatica</name>
    <name type="common">Liver fluke</name>
    <dbReference type="NCBI Taxonomy" id="6192"/>
    <lineage>
        <taxon>Eukaryota</taxon>
        <taxon>Metazoa</taxon>
        <taxon>Spiralia</taxon>
        <taxon>Lophotrochozoa</taxon>
        <taxon>Platyhelminthes</taxon>
        <taxon>Trematoda</taxon>
        <taxon>Digenea</taxon>
        <taxon>Plagiorchiida</taxon>
        <taxon>Echinostomata</taxon>
        <taxon>Echinostomatoidea</taxon>
        <taxon>Fasciolidae</taxon>
        <taxon>Fasciola</taxon>
    </lineage>
</organism>
<evidence type="ECO:0000256" key="2">
    <source>
        <dbReference type="ARBA" id="ARBA00023242"/>
    </source>
</evidence>
<keyword evidence="6" id="KW-1185">Reference proteome</keyword>
<dbReference type="EMBL" id="JXXN02001755">
    <property type="protein sequence ID" value="THD24151.1"/>
    <property type="molecule type" value="Genomic_DNA"/>
</dbReference>
<dbReference type="GO" id="GO:0001046">
    <property type="term" value="F:core promoter sequence-specific DNA binding"/>
    <property type="evidence" value="ECO:0007669"/>
    <property type="project" value="TreeGrafter"/>
</dbReference>
<evidence type="ECO:0000259" key="4">
    <source>
        <dbReference type="Pfam" id="PF00808"/>
    </source>
</evidence>
<dbReference type="Proteomes" id="UP000230066">
    <property type="component" value="Unassembled WGS sequence"/>
</dbReference>
<name>A0A2H1CE13_FASHE</name>
<proteinExistence type="predicted"/>
<dbReference type="CDD" id="cd22906">
    <property type="entry name" value="HFD_DRAP1"/>
    <property type="match status" value="1"/>
</dbReference>
<reference evidence="5" key="1">
    <citation type="submission" date="2019-03" db="EMBL/GenBank/DDBJ databases">
        <title>Improved annotation for the trematode Fasciola hepatica.</title>
        <authorList>
            <person name="Choi Y.-J."/>
            <person name="Martin J."/>
            <person name="Mitreva M."/>
        </authorList>
    </citation>
    <scope>NUCLEOTIDE SEQUENCE [LARGE SCALE GENOMIC DNA]</scope>
</reference>
<dbReference type="InterPro" id="IPR050568">
    <property type="entry name" value="Transcr_DNA_Rep_Reg"/>
</dbReference>
<dbReference type="InterPro" id="IPR003958">
    <property type="entry name" value="CBFA_NFYB_domain"/>
</dbReference>
<feature type="region of interest" description="Disordered" evidence="3">
    <location>
        <begin position="92"/>
        <end position="223"/>
    </location>
</feature>
<evidence type="ECO:0000313" key="6">
    <source>
        <dbReference type="Proteomes" id="UP000230066"/>
    </source>
</evidence>
<comment type="caution">
    <text evidence="5">The sequence shown here is derived from an EMBL/GenBank/DDBJ whole genome shotgun (WGS) entry which is preliminary data.</text>
</comment>
<dbReference type="SUPFAM" id="SSF47113">
    <property type="entry name" value="Histone-fold"/>
    <property type="match status" value="1"/>
</dbReference>
<sequence length="223" mass="24564">MPTKRKFTAKFPTTRIKKIMQLDEDIGKLTATVPPVVSRSLELFMEQLVTRAYQITLSRNSKTISPSSIKYVIENESEFGFLKNLVADIPGIKSLPQNKKPPNASRSGTSLENSDSSDDEQSGEDCVSPIEHGPSKCTPRKRQRTVRHRSVPSEDHLADGHLIPFEGGKSRTSVKRTLKGVKSQLEDVKSPTKNSAKLGCSAPFPPHPDNHGSSYVDCHTSPV</sequence>
<dbReference type="InterPro" id="IPR009072">
    <property type="entry name" value="Histone-fold"/>
</dbReference>
<evidence type="ECO:0000313" key="5">
    <source>
        <dbReference type="EMBL" id="THD24151.1"/>
    </source>
</evidence>
<evidence type="ECO:0000256" key="1">
    <source>
        <dbReference type="ARBA" id="ARBA00004123"/>
    </source>
</evidence>
<accession>A0A2H1CE13</accession>
<gene>
    <name evidence="5" type="ORF">D915_005269</name>
</gene>
<dbReference type="GO" id="GO:0016251">
    <property type="term" value="F:RNA polymerase II general transcription initiation factor activity"/>
    <property type="evidence" value="ECO:0007669"/>
    <property type="project" value="TreeGrafter"/>
</dbReference>
<dbReference type="AlphaFoldDB" id="A0A2H1CE13"/>
<protein>
    <submittedName>
        <fullName evidence="5">Dr1-associated corepressor</fullName>
    </submittedName>
</protein>
<feature type="compositionally biased region" description="Basic residues" evidence="3">
    <location>
        <begin position="138"/>
        <end position="150"/>
    </location>
</feature>
<feature type="domain" description="Transcription factor CBF/NF-Y/archaeal histone" evidence="4">
    <location>
        <begin position="9"/>
        <end position="71"/>
    </location>
</feature>
<keyword evidence="2" id="KW-0539">Nucleus</keyword>
<evidence type="ECO:0000256" key="3">
    <source>
        <dbReference type="SAM" id="MobiDB-lite"/>
    </source>
</evidence>
<dbReference type="PANTHER" id="PTHR10252:SF5">
    <property type="entry name" value="DR1-ASSOCIATED COREPRESSOR"/>
    <property type="match status" value="1"/>
</dbReference>
<comment type="subcellular location">
    <subcellularLocation>
        <location evidence="1">Nucleus</location>
    </subcellularLocation>
</comment>
<dbReference type="GO" id="GO:0046982">
    <property type="term" value="F:protein heterodimerization activity"/>
    <property type="evidence" value="ECO:0007669"/>
    <property type="project" value="InterPro"/>
</dbReference>
<dbReference type="Gene3D" id="1.10.20.10">
    <property type="entry name" value="Histone, subunit A"/>
    <property type="match status" value="1"/>
</dbReference>